<evidence type="ECO:0000256" key="19">
    <source>
        <dbReference type="ARBA" id="ARBA00047864"/>
    </source>
</evidence>
<comment type="catalytic activity">
    <reaction evidence="18">
        <text>sulcatone + NADPH + O2 + H(+) = 4-methylpent-3-en-1-yl acetate + NADP(+) + H2O</text>
        <dbReference type="Rhea" id="RHEA:54864"/>
        <dbReference type="ChEBI" id="CHEBI:15377"/>
        <dbReference type="ChEBI" id="CHEBI:15378"/>
        <dbReference type="ChEBI" id="CHEBI:15379"/>
        <dbReference type="ChEBI" id="CHEBI:16310"/>
        <dbReference type="ChEBI" id="CHEBI:57783"/>
        <dbReference type="ChEBI" id="CHEBI:58349"/>
        <dbReference type="ChEBI" id="CHEBI:138373"/>
    </reaction>
    <physiologicalReaction direction="left-to-right" evidence="18">
        <dbReference type="Rhea" id="RHEA:54865"/>
    </physiologicalReaction>
</comment>
<keyword evidence="13" id="KW-0443">Lipid metabolism</keyword>
<dbReference type="GO" id="GO:0050660">
    <property type="term" value="F:flavin adenine dinucleotide binding"/>
    <property type="evidence" value="ECO:0007669"/>
    <property type="project" value="InterPro"/>
</dbReference>
<keyword evidence="10 26" id="KW-0521">NADP</keyword>
<evidence type="ECO:0000256" key="7">
    <source>
        <dbReference type="ARBA" id="ARBA00022692"/>
    </source>
</evidence>
<keyword evidence="9" id="KW-0492">Microsome</keyword>
<evidence type="ECO:0000256" key="15">
    <source>
        <dbReference type="ARBA" id="ARBA00045722"/>
    </source>
</evidence>
<keyword evidence="12 26" id="KW-0560">Oxidoreductase</keyword>
<reference evidence="29" key="2">
    <citation type="submission" date="2021-01" db="UniProtKB">
        <authorList>
            <consortium name="EnsemblMetazoa"/>
        </authorList>
    </citation>
    <scope>IDENTIFICATION</scope>
</reference>
<dbReference type="EC" id="1.-.-.-" evidence="27"/>
<keyword evidence="8 26" id="KW-0274">FAD</keyword>
<dbReference type="GO" id="GO:0050661">
    <property type="term" value="F:NADP binding"/>
    <property type="evidence" value="ECO:0007669"/>
    <property type="project" value="InterPro"/>
</dbReference>
<evidence type="ECO:0000256" key="17">
    <source>
        <dbReference type="ARBA" id="ARBA00047574"/>
    </source>
</evidence>
<dbReference type="PANTHER" id="PTHR23023">
    <property type="entry name" value="DIMETHYLANILINE MONOOXYGENASE"/>
    <property type="match status" value="1"/>
</dbReference>
<evidence type="ECO:0000256" key="13">
    <source>
        <dbReference type="ARBA" id="ARBA00023098"/>
    </source>
</evidence>
<evidence type="ECO:0000256" key="21">
    <source>
        <dbReference type="ARBA" id="ARBA00048459"/>
    </source>
</evidence>
<dbReference type="AlphaFoldDB" id="A0A7M7REV2"/>
<evidence type="ECO:0000256" key="24">
    <source>
        <dbReference type="ARBA" id="ARBA00049443"/>
    </source>
</evidence>
<evidence type="ECO:0000256" key="25">
    <source>
        <dbReference type="ARBA" id="ARBA00049475"/>
    </source>
</evidence>
<reference evidence="30" key="1">
    <citation type="submission" date="2015-02" db="EMBL/GenBank/DDBJ databases">
        <title>Genome sequencing for Strongylocentrotus purpuratus.</title>
        <authorList>
            <person name="Murali S."/>
            <person name="Liu Y."/>
            <person name="Vee V."/>
            <person name="English A."/>
            <person name="Wang M."/>
            <person name="Skinner E."/>
            <person name="Han Y."/>
            <person name="Muzny D.M."/>
            <person name="Worley K.C."/>
            <person name="Gibbs R.A."/>
        </authorList>
    </citation>
    <scope>NUCLEOTIDE SEQUENCE</scope>
</reference>
<evidence type="ECO:0000256" key="27">
    <source>
        <dbReference type="RuleBase" id="RU361177"/>
    </source>
</evidence>
<evidence type="ECO:0000256" key="4">
    <source>
        <dbReference type="ARBA" id="ARBA00022481"/>
    </source>
</evidence>
<keyword evidence="26 27" id="KW-0503">Monooxygenase</keyword>
<dbReference type="InterPro" id="IPR000960">
    <property type="entry name" value="Flavin_mOase"/>
</dbReference>
<evidence type="ECO:0000256" key="11">
    <source>
        <dbReference type="ARBA" id="ARBA00022989"/>
    </source>
</evidence>
<comment type="catalytic activity">
    <reaction evidence="24">
        <text>N,N-dimethylaniline + NADPH + O2 + H(+) = N,N-dimethylaniline N-oxide + NADP(+) + H2O</text>
        <dbReference type="Rhea" id="RHEA:24468"/>
        <dbReference type="ChEBI" id="CHEBI:15377"/>
        <dbReference type="ChEBI" id="CHEBI:15378"/>
        <dbReference type="ChEBI" id="CHEBI:15379"/>
        <dbReference type="ChEBI" id="CHEBI:16269"/>
        <dbReference type="ChEBI" id="CHEBI:17735"/>
        <dbReference type="ChEBI" id="CHEBI:57783"/>
        <dbReference type="ChEBI" id="CHEBI:58349"/>
        <dbReference type="EC" id="1.14.13.8"/>
    </reaction>
    <physiologicalReaction direction="left-to-right" evidence="24">
        <dbReference type="Rhea" id="RHEA:24469"/>
    </physiologicalReaction>
</comment>
<dbReference type="GO" id="GO:0006629">
    <property type="term" value="P:lipid metabolic process"/>
    <property type="evidence" value="ECO:0007669"/>
    <property type="project" value="UniProtKB-KW"/>
</dbReference>
<comment type="catalytic activity">
    <reaction evidence="19">
        <text>NADPH + O2 + H(+) = H2O2 + NADP(+)</text>
        <dbReference type="Rhea" id="RHEA:11260"/>
        <dbReference type="ChEBI" id="CHEBI:15378"/>
        <dbReference type="ChEBI" id="CHEBI:15379"/>
        <dbReference type="ChEBI" id="CHEBI:16240"/>
        <dbReference type="ChEBI" id="CHEBI:57783"/>
        <dbReference type="ChEBI" id="CHEBI:58349"/>
        <dbReference type="EC" id="1.6.3.1"/>
    </reaction>
    <physiologicalReaction direction="left-to-right" evidence="19">
        <dbReference type="Rhea" id="RHEA:11261"/>
    </physiologicalReaction>
</comment>
<comment type="similarity">
    <text evidence="3 26 27">Belongs to the FMO family.</text>
</comment>
<dbReference type="OrthoDB" id="66881at2759"/>
<dbReference type="OMA" id="HAENGHW"/>
<evidence type="ECO:0000256" key="20">
    <source>
        <dbReference type="ARBA" id="ARBA00047977"/>
    </source>
</evidence>
<dbReference type="FunCoup" id="A0A7M7REV2">
    <property type="interactions" value="118"/>
</dbReference>
<dbReference type="InterPro" id="IPR020946">
    <property type="entry name" value="Flavin_mOase-like"/>
</dbReference>
<evidence type="ECO:0000256" key="1">
    <source>
        <dbReference type="ARBA" id="ARBA00001974"/>
    </source>
</evidence>
<keyword evidence="14 26" id="KW-0472">Membrane</keyword>
<dbReference type="FunFam" id="3.50.50.60:FF:000023">
    <property type="entry name" value="Dimethylaniline monooxygenase [N-oxide-forming]"/>
    <property type="match status" value="1"/>
</dbReference>
<comment type="catalytic activity">
    <reaction evidence="22">
        <text>(2E)-geranial + NADPH + O2 + H(+) = (1E)-2,6-dimethylhepta-1,5-dien-1-yl formate + NADP(+) + H2O</text>
        <dbReference type="Rhea" id="RHEA:54860"/>
        <dbReference type="ChEBI" id="CHEBI:15377"/>
        <dbReference type="ChEBI" id="CHEBI:15378"/>
        <dbReference type="ChEBI" id="CHEBI:15379"/>
        <dbReference type="ChEBI" id="CHEBI:16980"/>
        <dbReference type="ChEBI" id="CHEBI:57783"/>
        <dbReference type="ChEBI" id="CHEBI:58349"/>
        <dbReference type="ChEBI" id="CHEBI:138375"/>
    </reaction>
    <physiologicalReaction direction="left-to-right" evidence="22">
        <dbReference type="Rhea" id="RHEA:54861"/>
    </physiologicalReaction>
</comment>
<comment type="catalytic activity">
    <reaction evidence="17">
        <text>heptan-2-one + NADPH + O2 + H(+) = pentyl acetate + NADP(+) + H2O</text>
        <dbReference type="Rhea" id="RHEA:54836"/>
        <dbReference type="ChEBI" id="CHEBI:5672"/>
        <dbReference type="ChEBI" id="CHEBI:15377"/>
        <dbReference type="ChEBI" id="CHEBI:15378"/>
        <dbReference type="ChEBI" id="CHEBI:15379"/>
        <dbReference type="ChEBI" id="CHEBI:57783"/>
        <dbReference type="ChEBI" id="CHEBI:58349"/>
        <dbReference type="ChEBI" id="CHEBI:87362"/>
    </reaction>
    <physiologicalReaction direction="left-to-right" evidence="17">
        <dbReference type="Rhea" id="RHEA:54837"/>
    </physiologicalReaction>
</comment>
<keyword evidence="4" id="KW-0488">Methylation</keyword>
<keyword evidence="5" id="KW-0597">Phosphoprotein</keyword>
<evidence type="ECO:0000256" key="12">
    <source>
        <dbReference type="ARBA" id="ARBA00023002"/>
    </source>
</evidence>
<comment type="catalytic activity">
    <reaction evidence="20">
        <text>hexan-3-one + NADPH + O2 + H(+) = ethyl butanoate + NADP(+) + H2O</text>
        <dbReference type="Rhea" id="RHEA:54844"/>
        <dbReference type="ChEBI" id="CHEBI:15377"/>
        <dbReference type="ChEBI" id="CHEBI:15378"/>
        <dbReference type="ChEBI" id="CHEBI:15379"/>
        <dbReference type="ChEBI" id="CHEBI:57783"/>
        <dbReference type="ChEBI" id="CHEBI:58349"/>
        <dbReference type="ChEBI" id="CHEBI:88764"/>
        <dbReference type="ChEBI" id="CHEBI:89891"/>
    </reaction>
    <physiologicalReaction direction="left-to-right" evidence="20">
        <dbReference type="Rhea" id="RHEA:54845"/>
    </physiologicalReaction>
</comment>
<comment type="function">
    <text evidence="15">Acts as a Baeyer-Villiger monooxygenase on a broad range of substrates. Catalyzes the insertion of an oxygen atom into a carbon-carbon bond adjacent to a carbonyl, which converts ketones to esters. Active on diverse carbonyl compounds, whereas soft nucleophiles are mostly non- or poorly reactive. In contrast with other forms of FMO it is non- or poorly active on 'classical' substrates such as drugs, pesticides, and dietary components containing soft nucleophilic heteroatoms. Able to oxidize drug molecules bearing a carbonyl group on an aliphatic chain, such as nabumetone and pentoxifylline. Also, in the absence of substrates, shows slow but yet significant NADPH oxidase activity. Acts as a positive modulator of cholesterol biosynthesis as well as glucose homeostasis, promoting metabolic aging via pleiotropic effects.</text>
</comment>
<keyword evidence="6 26" id="KW-0285">Flavoprotein</keyword>
<dbReference type="InParanoid" id="A0A7M7REV2"/>
<name>A0A7M7REV2_STRPU</name>
<dbReference type="InterPro" id="IPR002257">
    <property type="entry name" value="Flavin_mOase_5"/>
</dbReference>
<comment type="catalytic activity">
    <reaction evidence="23">
        <text>heptan-4-one + NADPH + O2 + H(+) = propyl butanoate + NADP(+) + H2O</text>
        <dbReference type="Rhea" id="RHEA:54852"/>
        <dbReference type="ChEBI" id="CHEBI:15377"/>
        <dbReference type="ChEBI" id="CHEBI:15378"/>
        <dbReference type="ChEBI" id="CHEBI:15379"/>
        <dbReference type="ChEBI" id="CHEBI:57783"/>
        <dbReference type="ChEBI" id="CHEBI:58349"/>
        <dbReference type="ChEBI" id="CHEBI:89484"/>
        <dbReference type="ChEBI" id="CHEBI:89719"/>
    </reaction>
    <physiologicalReaction direction="left-to-right" evidence="23">
        <dbReference type="Rhea" id="RHEA:54853"/>
    </physiologicalReaction>
</comment>
<evidence type="ECO:0000313" key="29">
    <source>
        <dbReference type="EnsemblMetazoa" id="XP_786100"/>
    </source>
</evidence>
<evidence type="ECO:0000256" key="22">
    <source>
        <dbReference type="ARBA" id="ARBA00048989"/>
    </source>
</evidence>
<dbReference type="Pfam" id="PF00743">
    <property type="entry name" value="FMO-like"/>
    <property type="match status" value="1"/>
</dbReference>
<dbReference type="PRINTS" id="PR00370">
    <property type="entry name" value="FMOXYGENASE"/>
</dbReference>
<dbReference type="PIRSF" id="PIRSF000332">
    <property type="entry name" value="FMO"/>
    <property type="match status" value="1"/>
</dbReference>
<evidence type="ECO:0000256" key="5">
    <source>
        <dbReference type="ARBA" id="ARBA00022553"/>
    </source>
</evidence>
<keyword evidence="26" id="KW-0256">Endoplasmic reticulum</keyword>
<evidence type="ECO:0000256" key="9">
    <source>
        <dbReference type="ARBA" id="ARBA00022848"/>
    </source>
</evidence>
<accession>A0A7M7REV2</accession>
<dbReference type="RefSeq" id="XP_786100.3">
    <property type="nucleotide sequence ID" value="XM_781007.5"/>
</dbReference>
<comment type="catalytic activity">
    <reaction evidence="25">
        <text>octan-3-one + NADPH + O2 + H(+) = pentyl propanoate + NADP(+) + H2O</text>
        <dbReference type="Rhea" id="RHEA:54840"/>
        <dbReference type="ChEBI" id="CHEBI:15377"/>
        <dbReference type="ChEBI" id="CHEBI:15378"/>
        <dbReference type="ChEBI" id="CHEBI:15379"/>
        <dbReference type="ChEBI" id="CHEBI:57783"/>
        <dbReference type="ChEBI" id="CHEBI:58349"/>
        <dbReference type="ChEBI" id="CHEBI:80946"/>
        <dbReference type="ChEBI" id="CHEBI:87373"/>
    </reaction>
    <physiologicalReaction direction="left-to-right" evidence="25">
        <dbReference type="Rhea" id="RHEA:54841"/>
    </physiologicalReaction>
</comment>
<comment type="cofactor">
    <cofactor evidence="1 26 27">
        <name>FAD</name>
        <dbReference type="ChEBI" id="CHEBI:57692"/>
    </cofactor>
</comment>
<dbReference type="InterPro" id="IPR036188">
    <property type="entry name" value="FAD/NAD-bd_sf"/>
</dbReference>
<evidence type="ECO:0000256" key="14">
    <source>
        <dbReference type="ARBA" id="ARBA00023136"/>
    </source>
</evidence>
<evidence type="ECO:0000313" key="30">
    <source>
        <dbReference type="Proteomes" id="UP000007110"/>
    </source>
</evidence>
<sequence length="525" mass="59668">MGKKVAIIGAGASGLAAIKCCLDEGLEPVCFDKADNIGGLWYYREEREDQGCVFESTVINTSKEVMCFSDFPIPEDFPNFMHNKLVLKYYQLFCDRFDLQKYIRFHTKVDSAVFADDYKETGKWKVTTTRQDTGKPVTEIYDAVLVCTGHHCTPYIPEFKGLKEFKGQILHTHDYLTSKGFENKRIMIIGVGNSGCDAAVELSRGASQVYLSTRRGTWIIHRLADGGMPVDIFAIRRMYDFLPDSIKEIGMKGALQKRVDHKFLGIQPNHSPMAQHPTVNDFLPNCIMNGSIIIKPDVKHFTSTGVVFQDGTTEDLDVVILGTGYVFQFPFLEDSVIKVEQNQLPLYKYVFPTNLPHPTIAFLGYIQPLGAINPISELQARWATRVFQGLTKLPTADQMKANLISKQEAMAKRYVSSQRHTIQVDFVKYMDDVAIEFGAKPDFWKMLLSDPILAVKCVCGPYTPYQYRLVGPGQWRGARDAIVNIWDRINKPLQTRKLQDTSSSFFNSWMIFVVLISVALYFYWF</sequence>
<keyword evidence="11 28" id="KW-1133">Transmembrane helix</keyword>
<dbReference type="FunFam" id="3.50.50.60:FF:000161">
    <property type="entry name" value="Dimethylaniline monooxygenase [N-oxide-forming]"/>
    <property type="match status" value="1"/>
</dbReference>
<dbReference type="Gene3D" id="3.50.50.60">
    <property type="entry name" value="FAD/NAD(P)-binding domain"/>
    <property type="match status" value="2"/>
</dbReference>
<evidence type="ECO:0000256" key="8">
    <source>
        <dbReference type="ARBA" id="ARBA00022827"/>
    </source>
</evidence>
<organism evidence="29 30">
    <name type="scientific">Strongylocentrotus purpuratus</name>
    <name type="common">Purple sea urchin</name>
    <dbReference type="NCBI Taxonomy" id="7668"/>
    <lineage>
        <taxon>Eukaryota</taxon>
        <taxon>Metazoa</taxon>
        <taxon>Echinodermata</taxon>
        <taxon>Eleutherozoa</taxon>
        <taxon>Echinozoa</taxon>
        <taxon>Echinoidea</taxon>
        <taxon>Euechinoidea</taxon>
        <taxon>Echinacea</taxon>
        <taxon>Camarodonta</taxon>
        <taxon>Echinidea</taxon>
        <taxon>Strongylocentrotidae</taxon>
        <taxon>Strongylocentrotus</taxon>
    </lineage>
</organism>
<evidence type="ECO:0000256" key="3">
    <source>
        <dbReference type="ARBA" id="ARBA00009183"/>
    </source>
</evidence>
<dbReference type="KEGG" id="spu:580981"/>
<evidence type="ECO:0000256" key="6">
    <source>
        <dbReference type="ARBA" id="ARBA00022630"/>
    </source>
</evidence>
<evidence type="ECO:0000256" key="23">
    <source>
        <dbReference type="ARBA" id="ARBA00048990"/>
    </source>
</evidence>
<comment type="catalytic activity">
    <reaction evidence="21">
        <text>octan-3-one + NADPH + O2 + H(+) = ethyl hexanoate + NADP(+) + H2O</text>
        <dbReference type="Rhea" id="RHEA:54856"/>
        <dbReference type="ChEBI" id="CHEBI:15377"/>
        <dbReference type="ChEBI" id="CHEBI:15378"/>
        <dbReference type="ChEBI" id="CHEBI:15379"/>
        <dbReference type="ChEBI" id="CHEBI:57783"/>
        <dbReference type="ChEBI" id="CHEBI:58349"/>
        <dbReference type="ChEBI" id="CHEBI:80946"/>
        <dbReference type="ChEBI" id="CHEBI:86055"/>
    </reaction>
    <physiologicalReaction direction="left-to-right" evidence="21">
        <dbReference type="Rhea" id="RHEA:54857"/>
    </physiologicalReaction>
</comment>
<protein>
    <recommendedName>
        <fullName evidence="27">Flavin-containing monooxygenase</fullName>
        <ecNumber evidence="27">1.-.-.-</ecNumber>
    </recommendedName>
</protein>
<dbReference type="SUPFAM" id="SSF51905">
    <property type="entry name" value="FAD/NAD(P)-binding domain"/>
    <property type="match status" value="2"/>
</dbReference>
<dbReference type="Proteomes" id="UP000007110">
    <property type="component" value="Unassembled WGS sequence"/>
</dbReference>
<proteinExistence type="inferred from homology"/>
<dbReference type="GeneID" id="580981"/>
<keyword evidence="30" id="KW-1185">Reference proteome</keyword>
<evidence type="ECO:0000256" key="16">
    <source>
        <dbReference type="ARBA" id="ARBA00047426"/>
    </source>
</evidence>
<dbReference type="GO" id="GO:0005789">
    <property type="term" value="C:endoplasmic reticulum membrane"/>
    <property type="evidence" value="ECO:0007669"/>
    <property type="project" value="UniProtKB-SubCell"/>
</dbReference>
<keyword evidence="7 28" id="KW-0812">Transmembrane</keyword>
<dbReference type="FunFam" id="3.50.50.60:FF:000042">
    <property type="entry name" value="Dimethylaniline monooxygenase [N-oxide-forming]"/>
    <property type="match status" value="1"/>
</dbReference>
<dbReference type="PRINTS" id="PR01125">
    <property type="entry name" value="FMOXYGENASE5"/>
</dbReference>
<dbReference type="GO" id="GO:0004499">
    <property type="term" value="F:N,N-dimethylaniline monooxygenase activity"/>
    <property type="evidence" value="ECO:0000318"/>
    <property type="project" value="GO_Central"/>
</dbReference>
<dbReference type="InterPro" id="IPR050346">
    <property type="entry name" value="FMO-like"/>
</dbReference>
<comment type="catalytic activity">
    <reaction evidence="16">
        <text>hexan-3-one + NADPH + O2 + H(+) = propyl propanoate + NADP(+) + H2O</text>
        <dbReference type="Rhea" id="RHEA:54848"/>
        <dbReference type="ChEBI" id="CHEBI:15377"/>
        <dbReference type="ChEBI" id="CHEBI:15378"/>
        <dbReference type="ChEBI" id="CHEBI:15379"/>
        <dbReference type="ChEBI" id="CHEBI:57783"/>
        <dbReference type="ChEBI" id="CHEBI:58349"/>
        <dbReference type="ChEBI" id="CHEBI:89828"/>
        <dbReference type="ChEBI" id="CHEBI:89891"/>
    </reaction>
    <physiologicalReaction direction="left-to-right" evidence="16">
        <dbReference type="Rhea" id="RHEA:54849"/>
    </physiologicalReaction>
</comment>
<evidence type="ECO:0000256" key="26">
    <source>
        <dbReference type="PIRNR" id="PIRNR000332"/>
    </source>
</evidence>
<feature type="transmembrane region" description="Helical" evidence="28">
    <location>
        <begin position="505"/>
        <end position="524"/>
    </location>
</feature>
<evidence type="ECO:0000256" key="28">
    <source>
        <dbReference type="SAM" id="Phobius"/>
    </source>
</evidence>
<evidence type="ECO:0000256" key="10">
    <source>
        <dbReference type="ARBA" id="ARBA00022857"/>
    </source>
</evidence>
<comment type="subcellular location">
    <subcellularLocation>
        <location evidence="26">Endoplasmic reticulum membrane</location>
    </subcellularLocation>
    <subcellularLocation>
        <location evidence="2">Microsome membrane</location>
    </subcellularLocation>
</comment>
<evidence type="ECO:0000256" key="2">
    <source>
        <dbReference type="ARBA" id="ARBA00004524"/>
    </source>
</evidence>
<dbReference type="GO" id="GO:0016174">
    <property type="term" value="F:NAD(P)H oxidase H2O2-forming activity"/>
    <property type="evidence" value="ECO:0007669"/>
    <property type="project" value="UniProtKB-EC"/>
</dbReference>
<dbReference type="EnsemblMetazoa" id="XM_781007">
    <property type="protein sequence ID" value="XP_786100"/>
    <property type="gene ID" value="LOC580981"/>
</dbReference>
<evidence type="ECO:0000256" key="18">
    <source>
        <dbReference type="ARBA" id="ARBA00047855"/>
    </source>
</evidence>
<dbReference type="FunFam" id="3.50.50.60:FF:000257">
    <property type="entry name" value="Dimethylaniline monooxygenase [N-oxide-forming]"/>
    <property type="match status" value="1"/>
</dbReference>